<dbReference type="Pfam" id="PF14844">
    <property type="entry name" value="PH_BEACH"/>
    <property type="match status" value="1"/>
</dbReference>
<sequence length="3229" mass="360166">AFHKLPLQRRRSHVVSITLKIYQINPVREGCTLMALKDDDMPQPDKLGGWHLRLLGCLALQLSHNDPSSHRTSLLLSLVARLHLNPTHGNTSHVRIICDSLNEFLRSAMLSELICETHKSALLHRLSSLECTPFTALSYKDVEDDCEDDARLSATHRKDINVFFSEYILHEDSDGFSVTLKDHPPTPSGDCYDLDDATLYILHDMCIGHVPETYSLFESAAYSLSILPRISNFAADNQFPDIIRNFIETPMPGINDVNEFANWAVLASLVVRGAFVSAESEVRIEEHPKSLPLLIEFTITFAKHIADSTNYALEGDIQTLNVDSSIADLHCAHVKLLFRCLRWVLDATSLSLSLSVDFERKLLVCLDALSLLVRYQFIETLRDACAIAGEIFSTNDGFRSFLDSFTKLYQMLFETTIRAQMSKSRDGNVKKVEHISHSSIPRLESGICPFAYLYQLASEMVANCSSTNMLEMVTQRIAQFPSGFCTCVSAISILSSLVVEPCIDQCSESILDALIIHLIQSESKCAANTSSTQLIDLFVKKLRNANLLNVNYILRVLSVASPYLSNADAELLHESLISRYLQLQDNNACEGFHSENSAHANQILLFLSANIVGQRTAASITEEILIPFIKRMDDCTDDFSHLFPLFNMVLISSPVFASYIEQLLLALCSRMERDLSVARSDIWTLISASEFSMPLLSIVDLINAFLSRYELSVLPETLVRCLRGCSGVFLDVCLDWIQAPSGDFSHMRRIGELLALSLAVVLSCEKKSSMGQFMEQLEKDTMSSMQNPISFRLLYCLVSALFDSSMMPVVIRQYDRDCPQCQGLFTVAEHESTECRAVSHPAMCLMGIRLLTDGVKRCPQLKEYDEYCVKRLCGRIRTICLMSRANLEALLAVKVIPSWLLLIENLIASSVSVGCFAAVLSIYSGLISLDAQPSHLKALIKLIRKAPHLQLSALEALLDVLRTNVVEPTECLAFPQDALGEIPFDMGESKMMTADSEKETSRSSRSFELMPTKLTSSLPSTFSLLSTLERFFSPGKDESKNATQKPTNEGAQKETNKPVGVLDRQVVERVVEDAFAAELSLGSPLNVFLSDGIGVSFWLRVDHPRNATKMADERHYVPVCSLGSADYSFSLMLSSNGENVRIVSTLHGRQIMRKRLRHSIALRQWTHVVMSLIVEHNTSSLNVTLNGHSTNLSGECRCPSDISSTPLLFSFGALKIPSRQTAVCFEMSTIFAFKGPISEQHALVLRALGCGCCSLAETPSSNLYVSLIGFITASRAQTAAVSLLTLLADTKKEMARLQRAFLFVIRSSSAHSFGVSVLQPGVDAQAAVIEGGGSILGLTMLKDYPIYWRCRVAQRQISSIEHSLIPLGSVQLVLLLFAQTVDMHSECTVQSTAFRLLMTFARRTSTSMGEFLRSSGYAVIARCLSSPLASINTPIVNEILRWSISELEEQESDVAKPTPSSIIVDPDLICSLVCCADIWRGESRFIHWLHLAEALAVCLSDTFARCFAFNRGQLIRVGFLTELFNTCNEMLQNANDFRMEPNNAVRLVKSLTIAISCLLGSPESTEAVTFLWHFILLSHPAADAFLQYQVHGHNDWIKNEPLKELRIDVIGGHSALAMRLNDYVRVLGAGRIADAWTRQRSLMALRHAYEAAVGMDPSRTHDVQLGSGRPSSDPQSCSVLPDLVKGIEARAITEEENVTVEELGDERSQSSVKFSGDPQAEWISALRCGAIELLSVVIQNGPDSLILALLHDAISWQSIIVLLSNQDDISFRNSVFILLENVLLRSPSSVRASFVKNHGFAILANHIRGHTITSSIANALFALLCGETVRLDEGLDSDHLHSAYVDNFTCSSFEAILVMWEECVTAADLSLFWNVTSALLKVYEANSLLMQAMMDAHLCDALANVLRRIALLPPLETDIESVSAWSPLLECWSSLAKRVIITCVPYNDEHHYEMCQRLIWLLEYELLAFSSNNVNDGYAGNVVRKELCSLLSCWLLTLQNVYIDEGLSASAAPSTESISSQSPAFAFRDEHIEDIESEGIPSSLASSLQGVSPMASFFTESFTNLRERISSIGDQMKCRYRWRRRMELPSPNESTNRVLFCIEACANLFTAIPSSSAEIISEPEEAIFQYFISFLLSTWKKDHDVIAMRCGASSRAQAWAHLLSACRDRARLLLGQLIAFVLFPAEHKISARMSSTCSAPAFERSRWSIRKRFALVHSLANDLPYKNTLKTLLDIKLDYQYAMNLTLHELALVDNCLDEDSARDVEKLVRFLRNLQIESPLANLTPERIMSLTTDETLALHEYVDHRNGFMLALCERVTALYEEERRASEPVSNTAMSLTCEVVEEQNLSRKLFLRSCHRAETSSIYAERIISSLSAQLCHPEAVCFDESSWPLSWALDPTEGPNRERRRLKADHLNFDKRFVLPEFAKNLDNRERPFPLANLLSGRRTSPKGWSMMETLADDERIRVSLPAKVVRSTVESSGEVLLGDVKFYFFGDNTRSTQKGVSQATVMIVVWEYSAVVEVYKRHHLLKDVAIEIFLSDGQTYLIVFEEQTNRDHFMSQLLSMDLCNLVSSPQNLHSITQIWREGGMSNFEYLMQLNKLAGRSFNDLMQYPVFPFVLSNYSSSVIDLADASSYRNLSKPMAIQNKRMEGHYLGVYACLAAETKRLSRTQNSPVNFGPYHYGSHYSNSGIVVHYLVRLPPFTDIALEYQDNNFDIADRLFNSMETTWRLSSSESTTDFKELIPEFYCLPEFLLNKEHLNMGVRQNGDVVNDVILPKWCAGSARLFILIHRQALESPIVTASLHSWIDLIFGYKQTGQAAVQAINVFHPATYRGGIQEETSANHDPLSLSALRTMVRTYGQMPTQLFLSPHLPHLTAKTNHLSRCKSPNLLDSVVGVRWGEFVGSPESESGTPTVVLKQRGPREMGHISHLLVTPDGCCYAFPDKTLFLPNYKVGFRSREMECAALLSWRFTDTVLRFRLLGTSLFWANLIDLQSFSVSAIAYSPSNRLLFLALSSAVLRVYHISFNSQGLQQCKFEATLYGHDSAICTISVCSEYAVAVSGCSEGKVCVWDTNRLSFVRTLVTPGTDAAKLTCISTITCDIAVVFQSGYGSRVCLYTVNGDLVGRLETDITVTALEMTSLPEGTAVNCLALGMQNGIIRLLDMWTLNPVRDIFNYSCLEPIVSMSFASRCTRLFVCLASGRVLCWQGENAQSKRPPSLTFVNVSANA</sequence>
<keyword evidence="5" id="KW-1185">Reference proteome</keyword>
<dbReference type="InterPro" id="IPR000409">
    <property type="entry name" value="BEACH_dom"/>
</dbReference>
<dbReference type="Gene3D" id="2.130.10.10">
    <property type="entry name" value="YVTN repeat-like/Quinoprotein amine dehydrogenase"/>
    <property type="match status" value="1"/>
</dbReference>
<dbReference type="PANTHER" id="PTHR13743">
    <property type="entry name" value="BEIGE/BEACH-RELATED"/>
    <property type="match status" value="1"/>
</dbReference>
<evidence type="ECO:0000256" key="2">
    <source>
        <dbReference type="SAM" id="MobiDB-lite"/>
    </source>
</evidence>
<feature type="compositionally biased region" description="Polar residues" evidence="2">
    <location>
        <begin position="1041"/>
        <end position="1050"/>
    </location>
</feature>
<dbReference type="InterPro" id="IPR015943">
    <property type="entry name" value="WD40/YVTN_repeat-like_dom_sf"/>
</dbReference>
<accession>A0A914ZVL5</accession>
<feature type="domain" description="BEACH-type PH" evidence="4">
    <location>
        <begin position="2461"/>
        <end position="2564"/>
    </location>
</feature>
<evidence type="ECO:0000313" key="5">
    <source>
        <dbReference type="Proteomes" id="UP000887569"/>
    </source>
</evidence>
<dbReference type="SUPFAM" id="SSF50978">
    <property type="entry name" value="WD40 repeat-like"/>
    <property type="match status" value="1"/>
</dbReference>
<protein>
    <submittedName>
        <fullName evidence="6">Lysosomal-trafficking regulator</fullName>
    </submittedName>
</protein>
<dbReference type="Gene3D" id="1.10.1540.10">
    <property type="entry name" value="BEACH domain"/>
    <property type="match status" value="1"/>
</dbReference>
<dbReference type="SUPFAM" id="SSF50729">
    <property type="entry name" value="PH domain-like"/>
    <property type="match status" value="1"/>
</dbReference>
<dbReference type="PROSITE" id="PS50197">
    <property type="entry name" value="BEACH"/>
    <property type="match status" value="1"/>
</dbReference>
<dbReference type="WBParaSite" id="PgB19_g038_t01">
    <property type="protein sequence ID" value="PgB19_g038_t01"/>
    <property type="gene ID" value="PgB19_g038"/>
</dbReference>
<dbReference type="Pfam" id="PF02138">
    <property type="entry name" value="Beach"/>
    <property type="match status" value="1"/>
</dbReference>
<name>A0A914ZVL5_PARUN</name>
<evidence type="ECO:0000259" key="3">
    <source>
        <dbReference type="PROSITE" id="PS50197"/>
    </source>
</evidence>
<dbReference type="InterPro" id="IPR036372">
    <property type="entry name" value="BEACH_dom_sf"/>
</dbReference>
<dbReference type="CDD" id="cd01201">
    <property type="entry name" value="PH_BEACH"/>
    <property type="match status" value="1"/>
</dbReference>
<dbReference type="CDD" id="cd06071">
    <property type="entry name" value="Beach"/>
    <property type="match status" value="1"/>
</dbReference>
<dbReference type="SMART" id="SM01026">
    <property type="entry name" value="Beach"/>
    <property type="match status" value="1"/>
</dbReference>
<dbReference type="SMART" id="SM00320">
    <property type="entry name" value="WD40"/>
    <property type="match status" value="3"/>
</dbReference>
<dbReference type="InterPro" id="IPR050865">
    <property type="entry name" value="BEACH_Domain"/>
</dbReference>
<evidence type="ECO:0000313" key="6">
    <source>
        <dbReference type="WBParaSite" id="PgB19_g038_t01"/>
    </source>
</evidence>
<organism evidence="5 6">
    <name type="scientific">Parascaris univalens</name>
    <name type="common">Nematode worm</name>
    <dbReference type="NCBI Taxonomy" id="6257"/>
    <lineage>
        <taxon>Eukaryota</taxon>
        <taxon>Metazoa</taxon>
        <taxon>Ecdysozoa</taxon>
        <taxon>Nematoda</taxon>
        <taxon>Chromadorea</taxon>
        <taxon>Rhabditida</taxon>
        <taxon>Spirurina</taxon>
        <taxon>Ascaridomorpha</taxon>
        <taxon>Ascaridoidea</taxon>
        <taxon>Ascarididae</taxon>
        <taxon>Parascaris</taxon>
    </lineage>
</organism>
<feature type="repeat" description="WD" evidence="1">
    <location>
        <begin position="3041"/>
        <end position="3082"/>
    </location>
</feature>
<dbReference type="InterPro" id="IPR023362">
    <property type="entry name" value="PH-BEACH_dom"/>
</dbReference>
<reference evidence="6" key="1">
    <citation type="submission" date="2022-11" db="UniProtKB">
        <authorList>
            <consortium name="WormBaseParasite"/>
        </authorList>
    </citation>
    <scope>IDENTIFICATION</scope>
</reference>
<dbReference type="InterPro" id="IPR036322">
    <property type="entry name" value="WD40_repeat_dom_sf"/>
</dbReference>
<keyword evidence="1" id="KW-0853">WD repeat</keyword>
<dbReference type="PROSITE" id="PS50082">
    <property type="entry name" value="WD_REPEATS_2"/>
    <property type="match status" value="1"/>
</dbReference>
<proteinExistence type="predicted"/>
<evidence type="ECO:0000256" key="1">
    <source>
        <dbReference type="PROSITE-ProRule" id="PRU00221"/>
    </source>
</evidence>
<dbReference type="Gene3D" id="2.30.29.30">
    <property type="entry name" value="Pleckstrin-homology domain (PH domain)/Phosphotyrosine-binding domain (PTB)"/>
    <property type="match status" value="1"/>
</dbReference>
<feature type="domain" description="BEACH" evidence="3">
    <location>
        <begin position="2570"/>
        <end position="2875"/>
    </location>
</feature>
<dbReference type="InterPro" id="IPR001680">
    <property type="entry name" value="WD40_rpt"/>
</dbReference>
<evidence type="ECO:0000259" key="4">
    <source>
        <dbReference type="PROSITE" id="PS51783"/>
    </source>
</evidence>
<dbReference type="PROSITE" id="PS51783">
    <property type="entry name" value="PH_BEACH"/>
    <property type="match status" value="1"/>
</dbReference>
<feature type="region of interest" description="Disordered" evidence="2">
    <location>
        <begin position="1034"/>
        <end position="1059"/>
    </location>
</feature>
<dbReference type="InterPro" id="IPR011993">
    <property type="entry name" value="PH-like_dom_sf"/>
</dbReference>
<dbReference type="Proteomes" id="UP000887569">
    <property type="component" value="Unplaced"/>
</dbReference>
<dbReference type="PANTHER" id="PTHR13743:SF86">
    <property type="entry name" value="LYSOSOMAL-TRAFFICKING REGULATOR"/>
    <property type="match status" value="1"/>
</dbReference>
<dbReference type="SUPFAM" id="SSF81837">
    <property type="entry name" value="BEACH domain"/>
    <property type="match status" value="1"/>
</dbReference>